<sequence>MRLLVEVSDCGSFSRAAQKLNVPLSTLSRKITDLEEHVGTKFLVRTTRKIALTDAGRAYLNSCRDILERVDAAEQAAAGTFANPKGALAMTSPVMFGQRLVIPIVQDFLERYAQITLDLVLSDRNADLVEEGFDLAVRIGHLPDSSMSGVRLGATRRIICASPAVLARHGMPRRPEDLADLPCVAHDFQVSTTSWSFRGEGKKADLKVGVSPRLSVSTAEGALEAAIQGAGFVRLFCYQAAEALRHGQLRVVLAEFEREPSPVSFLHVSGRAVPAKVRSFLDFAAPVLRGQLTELAAITSQAESQ</sequence>
<evidence type="ECO:0000313" key="7">
    <source>
        <dbReference type="Proteomes" id="UP001165363"/>
    </source>
</evidence>
<proteinExistence type="inferred from homology"/>
<evidence type="ECO:0000256" key="4">
    <source>
        <dbReference type="ARBA" id="ARBA00023163"/>
    </source>
</evidence>
<name>A0ABT0RK60_9SPHN</name>
<dbReference type="InterPro" id="IPR005119">
    <property type="entry name" value="LysR_subst-bd"/>
</dbReference>
<dbReference type="Gene3D" id="3.40.190.290">
    <property type="match status" value="1"/>
</dbReference>
<evidence type="ECO:0000256" key="2">
    <source>
        <dbReference type="ARBA" id="ARBA00023015"/>
    </source>
</evidence>
<keyword evidence="7" id="KW-1185">Reference proteome</keyword>
<comment type="caution">
    <text evidence="6">The sequence shown here is derived from an EMBL/GenBank/DDBJ whole genome shotgun (WGS) entry which is preliminary data.</text>
</comment>
<evidence type="ECO:0000259" key="5">
    <source>
        <dbReference type="PROSITE" id="PS50931"/>
    </source>
</evidence>
<organism evidence="6 7">
    <name type="scientific">Sphingomonas alba</name>
    <dbReference type="NCBI Taxonomy" id="2908208"/>
    <lineage>
        <taxon>Bacteria</taxon>
        <taxon>Pseudomonadati</taxon>
        <taxon>Pseudomonadota</taxon>
        <taxon>Alphaproteobacteria</taxon>
        <taxon>Sphingomonadales</taxon>
        <taxon>Sphingomonadaceae</taxon>
        <taxon>Sphingomonas</taxon>
    </lineage>
</organism>
<dbReference type="EMBL" id="JAMGBD010000001">
    <property type="protein sequence ID" value="MCL6683026.1"/>
    <property type="molecule type" value="Genomic_DNA"/>
</dbReference>
<keyword evidence="3" id="KW-0238">DNA-binding</keyword>
<dbReference type="Proteomes" id="UP001165363">
    <property type="component" value="Unassembled WGS sequence"/>
</dbReference>
<dbReference type="Pfam" id="PF03466">
    <property type="entry name" value="LysR_substrate"/>
    <property type="match status" value="1"/>
</dbReference>
<dbReference type="InterPro" id="IPR000847">
    <property type="entry name" value="LysR_HTH_N"/>
</dbReference>
<dbReference type="SUPFAM" id="SSF53850">
    <property type="entry name" value="Periplasmic binding protein-like II"/>
    <property type="match status" value="1"/>
</dbReference>
<dbReference type="SUPFAM" id="SSF46785">
    <property type="entry name" value="Winged helix' DNA-binding domain"/>
    <property type="match status" value="1"/>
</dbReference>
<dbReference type="CDD" id="cd08471">
    <property type="entry name" value="PBP2_CrgA_like_2"/>
    <property type="match status" value="1"/>
</dbReference>
<dbReference type="RefSeq" id="WP_249846958.1">
    <property type="nucleotide sequence ID" value="NZ_JAMGBD010000001.1"/>
</dbReference>
<dbReference type="InterPro" id="IPR036388">
    <property type="entry name" value="WH-like_DNA-bd_sf"/>
</dbReference>
<feature type="domain" description="HTH lysR-type" evidence="5">
    <location>
        <begin position="1"/>
        <end position="53"/>
    </location>
</feature>
<comment type="similarity">
    <text evidence="1">Belongs to the LysR transcriptional regulatory family.</text>
</comment>
<keyword evidence="4" id="KW-0804">Transcription</keyword>
<dbReference type="InterPro" id="IPR036390">
    <property type="entry name" value="WH_DNA-bd_sf"/>
</dbReference>
<dbReference type="Pfam" id="PF00126">
    <property type="entry name" value="HTH_1"/>
    <property type="match status" value="1"/>
</dbReference>
<evidence type="ECO:0000256" key="3">
    <source>
        <dbReference type="ARBA" id="ARBA00023125"/>
    </source>
</evidence>
<reference evidence="6" key="1">
    <citation type="submission" date="2022-05" db="EMBL/GenBank/DDBJ databases">
        <authorList>
            <person name="Jo J.-H."/>
            <person name="Im W.-T."/>
        </authorList>
    </citation>
    <scope>NUCLEOTIDE SEQUENCE</scope>
    <source>
        <strain evidence="6">SE158</strain>
    </source>
</reference>
<gene>
    <name evidence="6" type="ORF">LZ536_03790</name>
</gene>
<accession>A0ABT0RK60</accession>
<dbReference type="PANTHER" id="PTHR30537">
    <property type="entry name" value="HTH-TYPE TRANSCRIPTIONAL REGULATOR"/>
    <property type="match status" value="1"/>
</dbReference>
<dbReference type="PROSITE" id="PS50931">
    <property type="entry name" value="HTH_LYSR"/>
    <property type="match status" value="1"/>
</dbReference>
<keyword evidence="2" id="KW-0805">Transcription regulation</keyword>
<evidence type="ECO:0000313" key="6">
    <source>
        <dbReference type="EMBL" id="MCL6683026.1"/>
    </source>
</evidence>
<evidence type="ECO:0000256" key="1">
    <source>
        <dbReference type="ARBA" id="ARBA00009437"/>
    </source>
</evidence>
<protein>
    <submittedName>
        <fullName evidence="6">LysR family transcriptional regulator</fullName>
    </submittedName>
</protein>
<dbReference type="PANTHER" id="PTHR30537:SF5">
    <property type="entry name" value="HTH-TYPE TRANSCRIPTIONAL ACTIVATOR TTDR-RELATED"/>
    <property type="match status" value="1"/>
</dbReference>
<dbReference type="Gene3D" id="1.10.10.10">
    <property type="entry name" value="Winged helix-like DNA-binding domain superfamily/Winged helix DNA-binding domain"/>
    <property type="match status" value="1"/>
</dbReference>
<dbReference type="InterPro" id="IPR058163">
    <property type="entry name" value="LysR-type_TF_proteobact-type"/>
</dbReference>